<feature type="transmembrane region" description="Helical" evidence="7">
    <location>
        <begin position="312"/>
        <end position="338"/>
    </location>
</feature>
<evidence type="ECO:0008006" key="10">
    <source>
        <dbReference type="Google" id="ProtNLM"/>
    </source>
</evidence>
<evidence type="ECO:0000256" key="1">
    <source>
        <dbReference type="ARBA" id="ARBA00004141"/>
    </source>
</evidence>
<evidence type="ECO:0000256" key="3">
    <source>
        <dbReference type="ARBA" id="ARBA00022692"/>
    </source>
</evidence>
<evidence type="ECO:0000256" key="7">
    <source>
        <dbReference type="SAM" id="Phobius"/>
    </source>
</evidence>
<accession>A0AAN6J983</accession>
<evidence type="ECO:0000256" key="4">
    <source>
        <dbReference type="ARBA" id="ARBA00022989"/>
    </source>
</evidence>
<keyword evidence="4 7" id="KW-1133">Transmembrane helix</keyword>
<feature type="region of interest" description="Disordered" evidence="6">
    <location>
        <begin position="1"/>
        <end position="31"/>
    </location>
</feature>
<feature type="region of interest" description="Disordered" evidence="6">
    <location>
        <begin position="67"/>
        <end position="86"/>
    </location>
</feature>
<feature type="region of interest" description="Disordered" evidence="6">
    <location>
        <begin position="631"/>
        <end position="665"/>
    </location>
</feature>
<feature type="compositionally biased region" description="Basic and acidic residues" evidence="6">
    <location>
        <begin position="631"/>
        <end position="650"/>
    </location>
</feature>
<protein>
    <recommendedName>
        <fullName evidence="10">DUF726-domain-containing protein</fullName>
    </recommendedName>
</protein>
<comment type="subcellular location">
    <subcellularLocation>
        <location evidence="1">Membrane</location>
        <topology evidence="1">Multi-pass membrane protein</topology>
    </subcellularLocation>
</comment>
<sequence length="784" mass="85209">MSAMFSKAPWTGVFASHDQPSQDQKGEEEGESLITILKTAEERSALTLLVADCTESMRRSITDTFNAKQTGKKSDMTADLEGNPGTVDVAQQDKMKRELEQREKELSGAKMQELKEAALSFFDAWRDSVLSRVGEILNSKEKALHQKDQAQPRPASPTKSASSRQRPIPPQYDAGVGETMRQLYPPTKNPLQRLAEDKRALILHSVFLLLLSLEHYQAQSRTLLLYLTNSLDLDVSFLAQDESKVARGLLTAAENMRADEETKKKAEANHDHRKWKVGLATVAGAALIGVTGGLAAPLIAAGVGTMMGGLGLGATAAAGYLGTLAGSTVLVGGLFGAYGGRMTGKMIDQYAREVEDFAFIPVRNHSKPRKIEKEYRRLRVAIGISGWLTGKDDIVEPWKVIGTEMETFALRWELEALMNLGNSMSIMVTSAAWGYAKGEIIKRTVFASLTAGLWPLGLLKIGRIIDNPWSVASYRAQKAGEVLADALINKAQGERPVTLIGYSLGARVIYTCLQALAERKAFGLIESVVLIGAPAPSTSADWRRIRTVVSGRVVNVFSVNDYILAFLYRSSSIQFGVAGLQAVENVKGVENVDVSDLVSGHTTYRFLTGTILQKIGFEDVDAYELEKEQAERKAEEAKQEQELKKSEKLVEANQPPTQGMSDTKLDEVPSTVKNALPGSTSTPEVSEQEVNDMQAEIEKKNQQSYMGYAQEHLMSAGTSASVAYEKAMSQWKMRKQGAGAGKAAATAGAGVDTPGEGDEGYQAIKARSEARKAGSSEMPRESLI</sequence>
<dbReference type="Gene3D" id="3.40.50.1820">
    <property type="entry name" value="alpha/beta hydrolase"/>
    <property type="match status" value="1"/>
</dbReference>
<name>A0AAN6J983_9PEZI</name>
<comment type="caution">
    <text evidence="8">The sequence shown here is derived from an EMBL/GenBank/DDBJ whole genome shotgun (WGS) entry which is preliminary data.</text>
</comment>
<comment type="similarity">
    <text evidence="2">Belongs to the TMCO4 family.</text>
</comment>
<dbReference type="Proteomes" id="UP001168146">
    <property type="component" value="Unassembled WGS sequence"/>
</dbReference>
<feature type="compositionally biased region" description="Basic and acidic residues" evidence="6">
    <location>
        <begin position="766"/>
        <end position="784"/>
    </location>
</feature>
<reference evidence="8" key="1">
    <citation type="submission" date="2021-12" db="EMBL/GenBank/DDBJ databases">
        <title>Black yeast isolated from Biological Soil Crust.</title>
        <authorList>
            <person name="Kurbessoian T."/>
        </authorList>
    </citation>
    <scope>NUCLEOTIDE SEQUENCE</scope>
    <source>
        <strain evidence="8">CCFEE 5208</strain>
    </source>
</reference>
<dbReference type="AlphaFoldDB" id="A0AAN6J983"/>
<feature type="transmembrane region" description="Helical" evidence="7">
    <location>
        <begin position="277"/>
        <end position="300"/>
    </location>
</feature>
<proteinExistence type="inferred from homology"/>
<dbReference type="PANTHER" id="PTHR17920:SF22">
    <property type="entry name" value="DUF726 DOMAIN PROTEIN (AFU_ORTHOLOGUE AFUA_2G12860)"/>
    <property type="match status" value="1"/>
</dbReference>
<dbReference type="EMBL" id="JASUXU010000020">
    <property type="protein sequence ID" value="KAK0321563.1"/>
    <property type="molecule type" value="Genomic_DNA"/>
</dbReference>
<evidence type="ECO:0000313" key="9">
    <source>
        <dbReference type="Proteomes" id="UP001168146"/>
    </source>
</evidence>
<dbReference type="GO" id="GO:0016020">
    <property type="term" value="C:membrane"/>
    <property type="evidence" value="ECO:0007669"/>
    <property type="project" value="UniProtKB-SubCell"/>
</dbReference>
<feature type="region of interest" description="Disordered" evidence="6">
    <location>
        <begin position="745"/>
        <end position="784"/>
    </location>
</feature>
<evidence type="ECO:0000256" key="6">
    <source>
        <dbReference type="SAM" id="MobiDB-lite"/>
    </source>
</evidence>
<dbReference type="SUPFAM" id="SSF53474">
    <property type="entry name" value="alpha/beta-Hydrolases"/>
    <property type="match status" value="1"/>
</dbReference>
<keyword evidence="3 7" id="KW-0812">Transmembrane</keyword>
<evidence type="ECO:0000256" key="5">
    <source>
        <dbReference type="ARBA" id="ARBA00023136"/>
    </source>
</evidence>
<dbReference type="InterPro" id="IPR007941">
    <property type="entry name" value="DUF726"/>
</dbReference>
<evidence type="ECO:0000256" key="2">
    <source>
        <dbReference type="ARBA" id="ARBA00009824"/>
    </source>
</evidence>
<organism evidence="8 9">
    <name type="scientific">Friedmanniomyces endolithicus</name>
    <dbReference type="NCBI Taxonomy" id="329885"/>
    <lineage>
        <taxon>Eukaryota</taxon>
        <taxon>Fungi</taxon>
        <taxon>Dikarya</taxon>
        <taxon>Ascomycota</taxon>
        <taxon>Pezizomycotina</taxon>
        <taxon>Dothideomycetes</taxon>
        <taxon>Dothideomycetidae</taxon>
        <taxon>Mycosphaerellales</taxon>
        <taxon>Teratosphaeriaceae</taxon>
        <taxon>Friedmanniomyces</taxon>
    </lineage>
</organism>
<evidence type="ECO:0000313" key="8">
    <source>
        <dbReference type="EMBL" id="KAK0321563.1"/>
    </source>
</evidence>
<dbReference type="Pfam" id="PF05277">
    <property type="entry name" value="DUF726"/>
    <property type="match status" value="1"/>
</dbReference>
<keyword evidence="5 7" id="KW-0472">Membrane</keyword>
<dbReference type="InterPro" id="IPR029058">
    <property type="entry name" value="AB_hydrolase_fold"/>
</dbReference>
<dbReference type="PANTHER" id="PTHR17920">
    <property type="entry name" value="TRANSMEMBRANE AND COILED-COIL DOMAIN-CONTAINING PROTEIN 4 TMCO4"/>
    <property type="match status" value="1"/>
</dbReference>
<feature type="region of interest" description="Disordered" evidence="6">
    <location>
        <begin position="142"/>
        <end position="175"/>
    </location>
</feature>
<gene>
    <name evidence="8" type="ORF">LTR82_007531</name>
</gene>